<dbReference type="Pfam" id="PF00486">
    <property type="entry name" value="Trans_reg_C"/>
    <property type="match status" value="1"/>
</dbReference>
<protein>
    <submittedName>
        <fullName evidence="10">Response regulator transcription factor</fullName>
    </submittedName>
</protein>
<evidence type="ECO:0000256" key="1">
    <source>
        <dbReference type="ARBA" id="ARBA00022553"/>
    </source>
</evidence>
<evidence type="ECO:0000256" key="3">
    <source>
        <dbReference type="ARBA" id="ARBA00023015"/>
    </source>
</evidence>
<dbReference type="PANTHER" id="PTHR48111:SF22">
    <property type="entry name" value="REGULATOR OF RPOS"/>
    <property type="match status" value="1"/>
</dbReference>
<dbReference type="FunFam" id="3.40.50.2300:FF:000002">
    <property type="entry name" value="DNA-binding response regulator PhoP"/>
    <property type="match status" value="1"/>
</dbReference>
<accession>A0AAW8R661</accession>
<dbReference type="Proteomes" id="UP001249945">
    <property type="component" value="Unassembled WGS sequence"/>
</dbReference>
<sequence>MRILVIEDEGELANALKRGLESEGYAVDCAYDGEEGVFQLSVNHYDLVVLDLNLPKIDGIEILRRMREKETSTKVIILSARTTVEERIHGLKVGADDYLNKPFDFDELTIRVKNLLQREFKKRPSKISFCGLSLDTSGKKVENGQTDLQLTKKEYAILEYLVFHQGQVISAEELLEHVWNDEVNPFSSSLRYHISSLKKKVWDKFSVQIITTIRGQGYVIEEEE</sequence>
<evidence type="ECO:0000256" key="2">
    <source>
        <dbReference type="ARBA" id="ARBA00023012"/>
    </source>
</evidence>
<comment type="caution">
    <text evidence="10">The sequence shown here is derived from an EMBL/GenBank/DDBJ whole genome shotgun (WGS) entry which is preliminary data.</text>
</comment>
<evidence type="ECO:0000313" key="10">
    <source>
        <dbReference type="EMBL" id="MDT1972897.1"/>
    </source>
</evidence>
<dbReference type="Pfam" id="PF00072">
    <property type="entry name" value="Response_reg"/>
    <property type="match status" value="1"/>
</dbReference>
<evidence type="ECO:0000256" key="5">
    <source>
        <dbReference type="ARBA" id="ARBA00023163"/>
    </source>
</evidence>
<dbReference type="PROSITE" id="PS51755">
    <property type="entry name" value="OMPR_PHOB"/>
    <property type="match status" value="1"/>
</dbReference>
<dbReference type="SMART" id="SM00862">
    <property type="entry name" value="Trans_reg_C"/>
    <property type="match status" value="1"/>
</dbReference>
<organism evidence="10 11">
    <name type="scientific">Carnobacterium divergens</name>
    <name type="common">Lactobacillus divergens</name>
    <dbReference type="NCBI Taxonomy" id="2748"/>
    <lineage>
        <taxon>Bacteria</taxon>
        <taxon>Bacillati</taxon>
        <taxon>Bacillota</taxon>
        <taxon>Bacilli</taxon>
        <taxon>Lactobacillales</taxon>
        <taxon>Carnobacteriaceae</taxon>
        <taxon>Carnobacterium</taxon>
    </lineage>
</organism>
<dbReference type="CDD" id="cd00383">
    <property type="entry name" value="trans_reg_C"/>
    <property type="match status" value="1"/>
</dbReference>
<keyword evidence="4 7" id="KW-0238">DNA-binding</keyword>
<dbReference type="InterPro" id="IPR011006">
    <property type="entry name" value="CheY-like_superfamily"/>
</dbReference>
<dbReference type="GO" id="GO:0005829">
    <property type="term" value="C:cytosol"/>
    <property type="evidence" value="ECO:0007669"/>
    <property type="project" value="TreeGrafter"/>
</dbReference>
<evidence type="ECO:0000259" key="9">
    <source>
        <dbReference type="PROSITE" id="PS51755"/>
    </source>
</evidence>
<evidence type="ECO:0000256" key="4">
    <source>
        <dbReference type="ARBA" id="ARBA00023125"/>
    </source>
</evidence>
<dbReference type="Gene3D" id="1.10.10.10">
    <property type="entry name" value="Winged helix-like DNA-binding domain superfamily/Winged helix DNA-binding domain"/>
    <property type="match status" value="1"/>
</dbReference>
<feature type="DNA-binding region" description="OmpR/PhoB-type" evidence="7">
    <location>
        <begin position="124"/>
        <end position="222"/>
    </location>
</feature>
<proteinExistence type="predicted"/>
<dbReference type="InterPro" id="IPR036388">
    <property type="entry name" value="WH-like_DNA-bd_sf"/>
</dbReference>
<dbReference type="InterPro" id="IPR039420">
    <property type="entry name" value="WalR-like"/>
</dbReference>
<dbReference type="SMART" id="SM00448">
    <property type="entry name" value="REC"/>
    <property type="match status" value="1"/>
</dbReference>
<evidence type="ECO:0000313" key="11">
    <source>
        <dbReference type="Proteomes" id="UP001249945"/>
    </source>
</evidence>
<dbReference type="GO" id="GO:0000976">
    <property type="term" value="F:transcription cis-regulatory region binding"/>
    <property type="evidence" value="ECO:0007669"/>
    <property type="project" value="TreeGrafter"/>
</dbReference>
<dbReference type="AlphaFoldDB" id="A0AAW8R661"/>
<keyword evidence="2" id="KW-0902">Two-component regulatory system</keyword>
<feature type="modified residue" description="4-aspartylphosphate" evidence="6">
    <location>
        <position position="51"/>
    </location>
</feature>
<feature type="domain" description="OmpR/PhoB-type" evidence="9">
    <location>
        <begin position="124"/>
        <end position="222"/>
    </location>
</feature>
<dbReference type="PROSITE" id="PS50110">
    <property type="entry name" value="RESPONSE_REGULATORY"/>
    <property type="match status" value="1"/>
</dbReference>
<feature type="domain" description="Response regulatory" evidence="8">
    <location>
        <begin position="2"/>
        <end position="116"/>
    </location>
</feature>
<dbReference type="SUPFAM" id="SSF52172">
    <property type="entry name" value="CheY-like"/>
    <property type="match status" value="1"/>
</dbReference>
<keyword evidence="5" id="KW-0804">Transcription</keyword>
<reference evidence="10" key="1">
    <citation type="submission" date="2022-04" db="EMBL/GenBank/DDBJ databases">
        <title>Draft genome sequences of lactic acid bacteria (LAB) strains involved in meat spoilage.</title>
        <authorList>
            <person name="Palevich N."/>
        </authorList>
    </citation>
    <scope>NUCLEOTIDE SEQUENCE</scope>
    <source>
        <strain evidence="10">9-14</strain>
    </source>
</reference>
<gene>
    <name evidence="10" type="ORF">MX635_00645</name>
</gene>
<dbReference type="RefSeq" id="WP_311779720.1">
    <property type="nucleotide sequence ID" value="NZ_JALRMR010000001.1"/>
</dbReference>
<dbReference type="Gene3D" id="3.40.50.2300">
    <property type="match status" value="1"/>
</dbReference>
<evidence type="ECO:0000259" key="8">
    <source>
        <dbReference type="PROSITE" id="PS50110"/>
    </source>
</evidence>
<dbReference type="GO" id="GO:0032993">
    <property type="term" value="C:protein-DNA complex"/>
    <property type="evidence" value="ECO:0007669"/>
    <property type="project" value="TreeGrafter"/>
</dbReference>
<evidence type="ECO:0000256" key="6">
    <source>
        <dbReference type="PROSITE-ProRule" id="PRU00169"/>
    </source>
</evidence>
<dbReference type="CDD" id="cd17624">
    <property type="entry name" value="REC_OmpR_PmrA-like"/>
    <property type="match status" value="1"/>
</dbReference>
<keyword evidence="3" id="KW-0805">Transcription regulation</keyword>
<dbReference type="InterPro" id="IPR001867">
    <property type="entry name" value="OmpR/PhoB-type_DNA-bd"/>
</dbReference>
<dbReference type="EMBL" id="JALRMR010000001">
    <property type="protein sequence ID" value="MDT1972897.1"/>
    <property type="molecule type" value="Genomic_DNA"/>
</dbReference>
<evidence type="ECO:0000256" key="7">
    <source>
        <dbReference type="PROSITE-ProRule" id="PRU01091"/>
    </source>
</evidence>
<keyword evidence="1 6" id="KW-0597">Phosphoprotein</keyword>
<dbReference type="GO" id="GO:0006355">
    <property type="term" value="P:regulation of DNA-templated transcription"/>
    <property type="evidence" value="ECO:0007669"/>
    <property type="project" value="InterPro"/>
</dbReference>
<dbReference type="PANTHER" id="PTHR48111">
    <property type="entry name" value="REGULATOR OF RPOS"/>
    <property type="match status" value="1"/>
</dbReference>
<name>A0AAW8R661_CARDV</name>
<dbReference type="InterPro" id="IPR001789">
    <property type="entry name" value="Sig_transdc_resp-reg_receiver"/>
</dbReference>
<dbReference type="GO" id="GO:0000156">
    <property type="term" value="F:phosphorelay response regulator activity"/>
    <property type="evidence" value="ECO:0007669"/>
    <property type="project" value="TreeGrafter"/>
</dbReference>